<proteinExistence type="predicted"/>
<reference evidence="2" key="1">
    <citation type="journal article" date="2020" name="BMC Genomics">
        <title>Correction to: Identification and distribution of gene clusters required for synthesis of sphingolipid metabolism inhibitors in diverse species of the filamentous fungus Fusarium.</title>
        <authorList>
            <person name="Kim H.S."/>
            <person name="Lohmar J.M."/>
            <person name="Busman M."/>
            <person name="Brown D.W."/>
            <person name="Naumann T.A."/>
            <person name="Divon H.H."/>
            <person name="Lysoe E."/>
            <person name="Uhlig S."/>
            <person name="Proctor R.H."/>
        </authorList>
    </citation>
    <scope>NUCLEOTIDE SEQUENCE</scope>
    <source>
        <strain evidence="2">NRRL 20472</strain>
    </source>
</reference>
<keyword evidence="3" id="KW-1185">Reference proteome</keyword>
<evidence type="ECO:0000313" key="3">
    <source>
        <dbReference type="Proteomes" id="UP000622797"/>
    </source>
</evidence>
<dbReference type="Proteomes" id="UP000622797">
    <property type="component" value="Unassembled WGS sequence"/>
</dbReference>
<name>A0A8H4X4X3_9HYPO</name>
<feature type="compositionally biased region" description="Basic and acidic residues" evidence="1">
    <location>
        <begin position="130"/>
        <end position="142"/>
    </location>
</feature>
<sequence>MSMNPESATPQQGEFSSKVAPAQPLTTKGHKPGVLVGNDAVPEFHAEQHPAGTAPPEDSFQPNPENEVPAQAPGAEGAVPASATLGGATSADVHTGMGVPGSGQTSQELHGRGKKVGSGLEGVGANPSDPIHDKGADRDHPTNYRGKGGDNALDYPGAEDREPVKAEQVASERA</sequence>
<evidence type="ECO:0000256" key="1">
    <source>
        <dbReference type="SAM" id="MobiDB-lite"/>
    </source>
</evidence>
<reference evidence="2" key="2">
    <citation type="submission" date="2020-05" db="EMBL/GenBank/DDBJ databases">
        <authorList>
            <person name="Kim H.-S."/>
            <person name="Proctor R.H."/>
            <person name="Brown D.W."/>
        </authorList>
    </citation>
    <scope>NUCLEOTIDE SEQUENCE</scope>
    <source>
        <strain evidence="2">NRRL 20472</strain>
    </source>
</reference>
<feature type="compositionally biased region" description="Polar residues" evidence="1">
    <location>
        <begin position="1"/>
        <end position="15"/>
    </location>
</feature>
<dbReference type="OrthoDB" id="3260716at2759"/>
<organism evidence="2 3">
    <name type="scientific">Fusarium sarcochroum</name>
    <dbReference type="NCBI Taxonomy" id="1208366"/>
    <lineage>
        <taxon>Eukaryota</taxon>
        <taxon>Fungi</taxon>
        <taxon>Dikarya</taxon>
        <taxon>Ascomycota</taxon>
        <taxon>Pezizomycotina</taxon>
        <taxon>Sordariomycetes</taxon>
        <taxon>Hypocreomycetidae</taxon>
        <taxon>Hypocreales</taxon>
        <taxon>Nectriaceae</taxon>
        <taxon>Fusarium</taxon>
        <taxon>Fusarium lateritium species complex</taxon>
    </lineage>
</organism>
<evidence type="ECO:0000313" key="2">
    <source>
        <dbReference type="EMBL" id="KAF4962013.1"/>
    </source>
</evidence>
<dbReference type="AlphaFoldDB" id="A0A8H4X4X3"/>
<gene>
    <name evidence="2" type="ORF">FSARC_9890</name>
</gene>
<feature type="region of interest" description="Disordered" evidence="1">
    <location>
        <begin position="1"/>
        <end position="174"/>
    </location>
</feature>
<protein>
    <submittedName>
        <fullName evidence="2">Uncharacterized protein</fullName>
    </submittedName>
</protein>
<feature type="compositionally biased region" description="Basic and acidic residues" evidence="1">
    <location>
        <begin position="158"/>
        <end position="174"/>
    </location>
</feature>
<dbReference type="EMBL" id="JABEXW010000579">
    <property type="protein sequence ID" value="KAF4962013.1"/>
    <property type="molecule type" value="Genomic_DNA"/>
</dbReference>
<accession>A0A8H4X4X3</accession>
<comment type="caution">
    <text evidence="2">The sequence shown here is derived from an EMBL/GenBank/DDBJ whole genome shotgun (WGS) entry which is preliminary data.</text>
</comment>